<feature type="compositionally biased region" description="Polar residues" evidence="1">
    <location>
        <begin position="851"/>
        <end position="861"/>
    </location>
</feature>
<organism evidence="5 6">
    <name type="scientific">Enterococcus mundtii</name>
    <dbReference type="NCBI Taxonomy" id="53346"/>
    <lineage>
        <taxon>Bacteria</taxon>
        <taxon>Bacillati</taxon>
        <taxon>Bacillota</taxon>
        <taxon>Bacilli</taxon>
        <taxon>Lactobacillales</taxon>
        <taxon>Enterococcaceae</taxon>
        <taxon>Enterococcus</taxon>
    </lineage>
</organism>
<reference evidence="5 6" key="1">
    <citation type="journal article" date="2018" name="Pathog. Dis.">
        <title>Whole-genome sequencing based characterization of antimicrobial resistance in Enterococcus.</title>
        <authorList>
            <person name="Tyson G."/>
        </authorList>
    </citation>
    <scope>NUCLEOTIDE SEQUENCE [LARGE SCALE GENOMIC DNA]</scope>
    <source>
        <strain evidence="5 6">CVM N55263</strain>
    </source>
</reference>
<evidence type="ECO:0000313" key="5">
    <source>
        <dbReference type="EMBL" id="PQF22271.1"/>
    </source>
</evidence>
<feature type="chain" id="PRO_5038434960" description="GLUG domain-containing protein" evidence="3">
    <location>
        <begin position="22"/>
        <end position="899"/>
    </location>
</feature>
<dbReference type="EMBL" id="PUAP01000033">
    <property type="protein sequence ID" value="PQF22271.1"/>
    <property type="molecule type" value="Genomic_DNA"/>
</dbReference>
<dbReference type="Pfam" id="PF07581">
    <property type="entry name" value="Glug"/>
    <property type="match status" value="1"/>
</dbReference>
<dbReference type="Gene3D" id="2.160.20.110">
    <property type="match status" value="1"/>
</dbReference>
<proteinExistence type="predicted"/>
<dbReference type="AlphaFoldDB" id="A0A2S7RRM0"/>
<accession>A0A2S7RRM0</accession>
<evidence type="ECO:0000256" key="1">
    <source>
        <dbReference type="SAM" id="MobiDB-lite"/>
    </source>
</evidence>
<evidence type="ECO:0000256" key="3">
    <source>
        <dbReference type="SAM" id="SignalP"/>
    </source>
</evidence>
<keyword evidence="2" id="KW-0472">Membrane</keyword>
<evidence type="ECO:0000313" key="6">
    <source>
        <dbReference type="Proteomes" id="UP000237934"/>
    </source>
</evidence>
<sequence>MVRLSKKKLIANIFLSSMLLAQTVPTFANVLEVNEAISHTIVEKEAMEEEINQETSEQMIGDQLPLSEETSEMAIDPLFSGVGNGSVSFPFQITTEAELNEIRNDLTAHYHLMNDITLTSDWIPVGYGATLATKFTGSLTAEPGTVIRNMRVTSGAQAGDTGNRGFFGVTDGARISGITLENPQVSGGLNGEAIGGLIGRINDVNSKPTTVTDSAVVGGRIEASGGYVGGLVGSMVNRLHGTAVIRSSSSATVTVNRDLNDSPQAVGGLIGANSNTVVDSYATGDVTANTSNVGGLIGYNRYGHVSRSYAMGNVTSTEGSNHGGLIGIQHIYSTVIDSYATGDVVGITGVGGFIGGIHSLAEPVGRSYSTGSVVGVANVGGFVGDAEYSEVQNSYAMGDVTGESNVDHFGFNSTNLHNYYYNHSKVLNNGVYVEGPVTPDVIEPLDVIELRTRNTYESNGWDFDSIWVWDTETNYPKLGLGSEVDTLPIDALGETVQVPYGGVETRISLSNAFSVFGRGGNPDDYLFGTDADGISVSEDGRYLILEITSIGTYEITATPIRRLTTLEPGQNWNKAIIEVVPAEILLEKGTVFARGFNGTTEIDHFAAPTLMGLAPGEDVIWLEESFRYTDSITGTDTIKGENWALDWGAIDLSNYDVTKLPTMENDAYRIVDIFDVEAITKAAGAFLRIDEELAAQNNTHEVITIAGTALLHHDDTPDTPGEQWYHDHVEELLQDVTFLIYDTNPQVNPLARVVTYADGIAAVDGAFAGLNANTTYWITAISDESTNFSQGEESEPIMLNTALSGGNGGGGNNGNGGTGGNTGNNGGGPSGNNQPGTTPSGNPAGSGNGNIATNAASTRSSGRGDKLPNTGEVASTFALLGFGAVGTALASWLKRKKSN</sequence>
<evidence type="ECO:0000256" key="2">
    <source>
        <dbReference type="SAM" id="Phobius"/>
    </source>
</evidence>
<feature type="transmembrane region" description="Helical" evidence="2">
    <location>
        <begin position="873"/>
        <end position="893"/>
    </location>
</feature>
<evidence type="ECO:0000259" key="4">
    <source>
        <dbReference type="Pfam" id="PF07581"/>
    </source>
</evidence>
<feature type="domain" description="GLUG" evidence="4">
    <location>
        <begin position="264"/>
        <end position="287"/>
    </location>
</feature>
<dbReference type="Proteomes" id="UP000237934">
    <property type="component" value="Unassembled WGS sequence"/>
</dbReference>
<gene>
    <name evidence="5" type="ORF">CUS89_11155</name>
</gene>
<dbReference type="NCBIfam" id="TIGR01167">
    <property type="entry name" value="LPXTG_anchor"/>
    <property type="match status" value="1"/>
</dbReference>
<name>A0A2S7RRM0_ENTMU</name>
<comment type="caution">
    <text evidence="5">The sequence shown here is derived from an EMBL/GenBank/DDBJ whole genome shotgun (WGS) entry which is preliminary data.</text>
</comment>
<keyword evidence="2" id="KW-1133">Transmembrane helix</keyword>
<dbReference type="InterPro" id="IPR011493">
    <property type="entry name" value="GLUG"/>
</dbReference>
<feature type="signal peptide" evidence="3">
    <location>
        <begin position="1"/>
        <end position="21"/>
    </location>
</feature>
<keyword evidence="2" id="KW-0812">Transmembrane</keyword>
<keyword evidence="3" id="KW-0732">Signal</keyword>
<protein>
    <recommendedName>
        <fullName evidence="4">GLUG domain-containing protein</fullName>
    </recommendedName>
</protein>
<feature type="compositionally biased region" description="Low complexity" evidence="1">
    <location>
        <begin position="831"/>
        <end position="845"/>
    </location>
</feature>
<dbReference type="RefSeq" id="WP_104872188.1">
    <property type="nucleotide sequence ID" value="NZ_PUAP01000033.1"/>
</dbReference>
<feature type="compositionally biased region" description="Gly residues" evidence="1">
    <location>
        <begin position="805"/>
        <end position="830"/>
    </location>
</feature>
<feature type="region of interest" description="Disordered" evidence="1">
    <location>
        <begin position="799"/>
        <end position="868"/>
    </location>
</feature>